<reference evidence="1 2" key="1">
    <citation type="submission" date="2016-12" db="EMBL/GenBank/DDBJ databases">
        <title>Genome sequencing of Methylocaldum marinum.</title>
        <authorList>
            <person name="Takeuchi M."/>
            <person name="Kamagata Y."/>
            <person name="Hiraoka S."/>
            <person name="Oshima K."/>
            <person name="Hattori M."/>
            <person name="Iwasaki W."/>
        </authorList>
    </citation>
    <scope>NUCLEOTIDE SEQUENCE [LARGE SCALE GENOMIC DNA]</scope>
    <source>
        <strain evidence="1 2">S8</strain>
    </source>
</reference>
<sequence length="90" mass="10096">METAGSYTETIQSIVMPMKIEGSANISDVFSIFHDGGIVRCHEENGSLLLEVEIQYLAERISPAFRKFAVLLEDITPFSLQKGLFLEERS</sequence>
<dbReference type="KEGG" id="mmai:sS8_1890"/>
<organism evidence="1 2">
    <name type="scientific">Methylocaldum marinum</name>
    <dbReference type="NCBI Taxonomy" id="1432792"/>
    <lineage>
        <taxon>Bacteria</taxon>
        <taxon>Pseudomonadati</taxon>
        <taxon>Pseudomonadota</taxon>
        <taxon>Gammaproteobacteria</taxon>
        <taxon>Methylococcales</taxon>
        <taxon>Methylococcaceae</taxon>
        <taxon>Methylocaldum</taxon>
    </lineage>
</organism>
<protein>
    <submittedName>
        <fullName evidence="1">Uncharacterized protein</fullName>
    </submittedName>
</protein>
<gene>
    <name evidence="1" type="ORF">sS8_1890</name>
</gene>
<dbReference type="AlphaFoldDB" id="A0A250KQL9"/>
<keyword evidence="2" id="KW-1185">Reference proteome</keyword>
<proteinExistence type="predicted"/>
<dbReference type="Proteomes" id="UP000266313">
    <property type="component" value="Chromosome"/>
</dbReference>
<accession>A0A250KQL9</accession>
<evidence type="ECO:0000313" key="2">
    <source>
        <dbReference type="Proteomes" id="UP000266313"/>
    </source>
</evidence>
<dbReference type="EMBL" id="AP017928">
    <property type="protein sequence ID" value="BBA33844.1"/>
    <property type="molecule type" value="Genomic_DNA"/>
</dbReference>
<evidence type="ECO:0000313" key="1">
    <source>
        <dbReference type="EMBL" id="BBA33844.1"/>
    </source>
</evidence>
<name>A0A250KQL9_9GAMM</name>